<dbReference type="PROSITE" id="PS51194">
    <property type="entry name" value="HELICASE_CTER"/>
    <property type="match status" value="1"/>
</dbReference>
<accession>A0A316V820</accession>
<feature type="compositionally biased region" description="Pro residues" evidence="4">
    <location>
        <begin position="25"/>
        <end position="37"/>
    </location>
</feature>
<dbReference type="Pfam" id="PF00271">
    <property type="entry name" value="Helicase_C"/>
    <property type="match status" value="1"/>
</dbReference>
<dbReference type="RefSeq" id="XP_025353914.1">
    <property type="nucleotide sequence ID" value="XM_025499090.1"/>
</dbReference>
<evidence type="ECO:0000256" key="2">
    <source>
        <dbReference type="ARBA" id="ARBA00022801"/>
    </source>
</evidence>
<evidence type="ECO:0000313" key="7">
    <source>
        <dbReference type="EMBL" id="PWN33612.1"/>
    </source>
</evidence>
<dbReference type="InterPro" id="IPR050628">
    <property type="entry name" value="SNF2_RAD54_helicase_TF"/>
</dbReference>
<dbReference type="GO" id="GO:0005524">
    <property type="term" value="F:ATP binding"/>
    <property type="evidence" value="ECO:0007669"/>
    <property type="project" value="UniProtKB-KW"/>
</dbReference>
<feature type="domain" description="Helicase C-terminal" evidence="6">
    <location>
        <begin position="759"/>
        <end position="915"/>
    </location>
</feature>
<dbReference type="GO" id="GO:0008094">
    <property type="term" value="F:ATP-dependent activity, acting on DNA"/>
    <property type="evidence" value="ECO:0007669"/>
    <property type="project" value="TreeGrafter"/>
</dbReference>
<dbReference type="InterPro" id="IPR000330">
    <property type="entry name" value="SNF2_N"/>
</dbReference>
<dbReference type="PROSITE" id="PS51192">
    <property type="entry name" value="HELICASE_ATP_BIND_1"/>
    <property type="match status" value="1"/>
</dbReference>
<feature type="region of interest" description="Disordered" evidence="4">
    <location>
        <begin position="1"/>
        <end position="150"/>
    </location>
</feature>
<dbReference type="GO" id="GO:0016787">
    <property type="term" value="F:hydrolase activity"/>
    <property type="evidence" value="ECO:0007669"/>
    <property type="project" value="UniProtKB-KW"/>
</dbReference>
<feature type="compositionally biased region" description="Acidic residues" evidence="4">
    <location>
        <begin position="438"/>
        <end position="454"/>
    </location>
</feature>
<dbReference type="STRING" id="1280837.A0A316V820"/>
<dbReference type="Proteomes" id="UP000245771">
    <property type="component" value="Unassembled WGS sequence"/>
</dbReference>
<dbReference type="GO" id="GO:0006281">
    <property type="term" value="P:DNA repair"/>
    <property type="evidence" value="ECO:0007669"/>
    <property type="project" value="TreeGrafter"/>
</dbReference>
<evidence type="ECO:0000313" key="8">
    <source>
        <dbReference type="Proteomes" id="UP000245771"/>
    </source>
</evidence>
<sequence>MMESFQRNQQRSVPGGVRGDNIRPMPMPMPMPQPVQPQPNQNVVDLTKDDGQQPLPSSRYLQSQTGRPTPGPIAFKRSTGMSNPNNPNRPQPQGRQLPPKNKHAEPSKIRMIDTTTNKPSEKGSNWDAFTDSQPSSQSNSQQRHSARQFMRDGAEVVKHALKDGFARAQLALEQANHGQAKNPRPLPYSNGGYRPNHSSQNGNAFIVNDDDVDDDPLPSTFGGSTMTAEERDQQLQDMLNSMVLPPELGDIDLEKASNVKGLSCKLMPHQVAGYLWLKGREGGKHKGGILADDMGLGKTVQMLALIVGNSPNSEDTTITKIRIEPEKTTKKSKKKVVPDSDDAPVKEESVEIKSKQTLIIAPLAVIRQWEREIKEKTSPPLKVLVHHGATRTKTADAFKRYDVVITTYPTIASEWNNVAGVEKPKKKGQQKKNVVPDSSEEDESESDDQDSDDSFEVIDAKKKKAAKAPVKKLPPAPLFDHDWLRVVLDEAQNIKNHRTKASSACSALSKRALSKWCLSGTPIQNEALEMFSLIRFLGIPPFDEYGHFREKISDPLKSTNQNRVTWGMKRLCAVLTTIMLRRTKDTKHDGKPILNLPDRHVEVISTDFEDHKERDFYNDLENQVKRNLEEAEGAGTKVNHMVTLLMLLRLRQACSHPSLVNRNVRVDAGAANGPAIQAKADGQGEEQKVDDDDDGLTELLAGLSVASKRCDRCQKEMTREEIAKGGEHCRVCQDRIQAEKMQGGGKSAWTGKSSTKIRTMLRLLNTIREEGDEKTIVFSQFTSFLDLVEPFLREEGHKFVRYDGSLKPEERERALDRIRSDPSIRLILISFKAGNVGLNLTCCSRVILMDLWWNPMLEAQSIDRAHRLGQQRNVHVYKLVINDSVEERILALQDKKRALAEAALEGSKLSKANKLDRKELMYLFSGGPVS</sequence>
<dbReference type="InterPro" id="IPR014001">
    <property type="entry name" value="Helicase_ATP-bd"/>
</dbReference>
<name>A0A316V820_9BASI</name>
<dbReference type="Gene3D" id="3.40.50.300">
    <property type="entry name" value="P-loop containing nucleotide triphosphate hydrolases"/>
    <property type="match status" value="1"/>
</dbReference>
<keyword evidence="3" id="KW-0067">ATP-binding</keyword>
<dbReference type="SMART" id="SM00487">
    <property type="entry name" value="DEXDc"/>
    <property type="match status" value="1"/>
</dbReference>
<dbReference type="InterPro" id="IPR038718">
    <property type="entry name" value="SNF2-like_sf"/>
</dbReference>
<dbReference type="EMBL" id="KZ819604">
    <property type="protein sequence ID" value="PWN33612.1"/>
    <property type="molecule type" value="Genomic_DNA"/>
</dbReference>
<keyword evidence="8" id="KW-1185">Reference proteome</keyword>
<feature type="compositionally biased region" description="Polar residues" evidence="4">
    <location>
        <begin position="54"/>
        <end position="67"/>
    </location>
</feature>
<dbReference type="InterPro" id="IPR001650">
    <property type="entry name" value="Helicase_C-like"/>
</dbReference>
<dbReference type="OrthoDB" id="423559at2759"/>
<feature type="compositionally biased region" description="Low complexity" evidence="4">
    <location>
        <begin position="132"/>
        <end position="143"/>
    </location>
</feature>
<dbReference type="Pfam" id="PF00176">
    <property type="entry name" value="SNF2-rel_dom"/>
    <property type="match status" value="1"/>
</dbReference>
<dbReference type="CDD" id="cd18008">
    <property type="entry name" value="DEXDc_SHPRH-like"/>
    <property type="match status" value="1"/>
</dbReference>
<dbReference type="InParanoid" id="A0A316V820"/>
<evidence type="ECO:0000256" key="3">
    <source>
        <dbReference type="ARBA" id="ARBA00022840"/>
    </source>
</evidence>
<dbReference type="AlphaFoldDB" id="A0A316V820"/>
<feature type="compositionally biased region" description="Polar residues" evidence="4">
    <location>
        <begin position="1"/>
        <end position="12"/>
    </location>
</feature>
<evidence type="ECO:0000259" key="6">
    <source>
        <dbReference type="PROSITE" id="PS51194"/>
    </source>
</evidence>
<keyword evidence="2" id="KW-0378">Hydrolase</keyword>
<dbReference type="SUPFAM" id="SSF52540">
    <property type="entry name" value="P-loop containing nucleoside triphosphate hydrolases"/>
    <property type="match status" value="2"/>
</dbReference>
<organism evidence="7 8">
    <name type="scientific">Meira miltonrushii</name>
    <dbReference type="NCBI Taxonomy" id="1280837"/>
    <lineage>
        <taxon>Eukaryota</taxon>
        <taxon>Fungi</taxon>
        <taxon>Dikarya</taxon>
        <taxon>Basidiomycota</taxon>
        <taxon>Ustilaginomycotina</taxon>
        <taxon>Exobasidiomycetes</taxon>
        <taxon>Exobasidiales</taxon>
        <taxon>Brachybasidiaceae</taxon>
        <taxon>Meira</taxon>
    </lineage>
</organism>
<dbReference type="Gene3D" id="3.40.50.10810">
    <property type="entry name" value="Tandem AAA-ATPase domain"/>
    <property type="match status" value="2"/>
</dbReference>
<feature type="region of interest" description="Disordered" evidence="4">
    <location>
        <begin position="175"/>
        <end position="207"/>
    </location>
</feature>
<dbReference type="PANTHER" id="PTHR45626:SF14">
    <property type="entry name" value="ATP-DEPENDENT DNA HELICASE (EUROFUNG)"/>
    <property type="match status" value="1"/>
</dbReference>
<dbReference type="CDD" id="cd18793">
    <property type="entry name" value="SF2_C_SNF"/>
    <property type="match status" value="1"/>
</dbReference>
<dbReference type="PANTHER" id="PTHR45626">
    <property type="entry name" value="TRANSCRIPTION TERMINATION FACTOR 2-RELATED"/>
    <property type="match status" value="1"/>
</dbReference>
<proteinExistence type="predicted"/>
<dbReference type="GeneID" id="37020871"/>
<gene>
    <name evidence="7" type="ORF">FA14DRAFT_161375</name>
</gene>
<evidence type="ECO:0000256" key="4">
    <source>
        <dbReference type="SAM" id="MobiDB-lite"/>
    </source>
</evidence>
<evidence type="ECO:0000256" key="1">
    <source>
        <dbReference type="ARBA" id="ARBA00022741"/>
    </source>
</evidence>
<keyword evidence="1" id="KW-0547">Nucleotide-binding</keyword>
<dbReference type="InterPro" id="IPR027417">
    <property type="entry name" value="P-loop_NTPase"/>
</dbReference>
<feature type="compositionally biased region" description="Low complexity" evidence="4">
    <location>
        <begin position="83"/>
        <end position="99"/>
    </location>
</feature>
<protein>
    <submittedName>
        <fullName evidence="7">Uncharacterized protein</fullName>
    </submittedName>
</protein>
<dbReference type="FunCoup" id="A0A316V820">
    <property type="interactions" value="149"/>
</dbReference>
<feature type="domain" description="Helicase ATP-binding" evidence="5">
    <location>
        <begin position="279"/>
        <end position="540"/>
    </location>
</feature>
<reference evidence="7 8" key="1">
    <citation type="journal article" date="2018" name="Mol. Biol. Evol.">
        <title>Broad Genomic Sampling Reveals a Smut Pathogenic Ancestry of the Fungal Clade Ustilaginomycotina.</title>
        <authorList>
            <person name="Kijpornyongpan T."/>
            <person name="Mondo S.J."/>
            <person name="Barry K."/>
            <person name="Sandor L."/>
            <person name="Lee J."/>
            <person name="Lipzen A."/>
            <person name="Pangilinan J."/>
            <person name="LaButti K."/>
            <person name="Hainaut M."/>
            <person name="Henrissat B."/>
            <person name="Grigoriev I.V."/>
            <person name="Spatafora J.W."/>
            <person name="Aime M.C."/>
        </authorList>
    </citation>
    <scope>NUCLEOTIDE SEQUENCE [LARGE SCALE GENOMIC DNA]</scope>
    <source>
        <strain evidence="7 8">MCA 3882</strain>
    </source>
</reference>
<dbReference type="GO" id="GO:0005634">
    <property type="term" value="C:nucleus"/>
    <property type="evidence" value="ECO:0007669"/>
    <property type="project" value="TreeGrafter"/>
</dbReference>
<feature type="compositionally biased region" description="Basic and acidic residues" evidence="4">
    <location>
        <begin position="102"/>
        <end position="111"/>
    </location>
</feature>
<feature type="region of interest" description="Disordered" evidence="4">
    <location>
        <begin position="422"/>
        <end position="454"/>
    </location>
</feature>
<dbReference type="InterPro" id="IPR049730">
    <property type="entry name" value="SNF2/RAD54-like_C"/>
</dbReference>
<evidence type="ECO:0000259" key="5">
    <source>
        <dbReference type="PROSITE" id="PS51192"/>
    </source>
</evidence>
<dbReference type="SMART" id="SM00490">
    <property type="entry name" value="HELICc"/>
    <property type="match status" value="1"/>
</dbReference>